<keyword evidence="2" id="KW-0813">Transport</keyword>
<name>A0A3B0XLB7_9ZZZZ</name>
<dbReference type="GO" id="GO:0071973">
    <property type="term" value="P:bacterial-type flagellum-dependent cell motility"/>
    <property type="evidence" value="ECO:0007669"/>
    <property type="project" value="InterPro"/>
</dbReference>
<evidence type="ECO:0000256" key="1">
    <source>
        <dbReference type="ARBA" id="ARBA00004413"/>
    </source>
</evidence>
<evidence type="ECO:0008006" key="11">
    <source>
        <dbReference type="Google" id="ProtNLM"/>
    </source>
</evidence>
<dbReference type="GO" id="GO:0015031">
    <property type="term" value="P:protein transport"/>
    <property type="evidence" value="ECO:0007669"/>
    <property type="project" value="UniProtKB-KW"/>
</dbReference>
<dbReference type="GO" id="GO:0006935">
    <property type="term" value="P:chemotaxis"/>
    <property type="evidence" value="ECO:0007669"/>
    <property type="project" value="UniProtKB-KW"/>
</dbReference>
<dbReference type="InterPro" id="IPR012823">
    <property type="entry name" value="Flagell_FliJ"/>
</dbReference>
<dbReference type="Gene3D" id="1.10.287.1700">
    <property type="match status" value="1"/>
</dbReference>
<keyword evidence="7" id="KW-0472">Membrane</keyword>
<dbReference type="NCBIfam" id="TIGR02473">
    <property type="entry name" value="flagell_FliJ"/>
    <property type="match status" value="1"/>
</dbReference>
<gene>
    <name evidence="10" type="ORF">MNBD_GAMMA07-2084</name>
</gene>
<dbReference type="GO" id="GO:0005886">
    <property type="term" value="C:plasma membrane"/>
    <property type="evidence" value="ECO:0007669"/>
    <property type="project" value="UniProtKB-SubCell"/>
</dbReference>
<evidence type="ECO:0000313" key="10">
    <source>
        <dbReference type="EMBL" id="VAW56954.1"/>
    </source>
</evidence>
<keyword evidence="9" id="KW-0175">Coiled coil</keyword>
<evidence type="ECO:0000256" key="3">
    <source>
        <dbReference type="ARBA" id="ARBA00022475"/>
    </source>
</evidence>
<dbReference type="InterPro" id="IPR052570">
    <property type="entry name" value="FliJ"/>
</dbReference>
<protein>
    <recommendedName>
        <fullName evidence="11">Flagellar FliJ protein</fullName>
    </recommendedName>
</protein>
<evidence type="ECO:0000256" key="4">
    <source>
        <dbReference type="ARBA" id="ARBA00022500"/>
    </source>
</evidence>
<sequence length="142" mass="16760">MRSKRFKPIVKHADQLQQQAVQIFVAAQQAVVHAQLQYEQLLTYRAEYNKNCVSHKLSIMQLKDYQLFLNKLNQSIEHAKAAIQTKKQQCDQLKINWLKTRSRSKALDAVMLKYQIQEVQIQERIEQKEQDEFSCRNAGKKN</sequence>
<keyword evidence="4" id="KW-0145">Chemotaxis</keyword>
<evidence type="ECO:0000256" key="5">
    <source>
        <dbReference type="ARBA" id="ARBA00022795"/>
    </source>
</evidence>
<keyword evidence="5" id="KW-1005">Bacterial flagellum biogenesis</keyword>
<accession>A0A3B0XLB7</accession>
<evidence type="ECO:0000256" key="2">
    <source>
        <dbReference type="ARBA" id="ARBA00022448"/>
    </source>
</evidence>
<proteinExistence type="predicted"/>
<dbReference type="GO" id="GO:0009288">
    <property type="term" value="C:bacterial-type flagellum"/>
    <property type="evidence" value="ECO:0007669"/>
    <property type="project" value="InterPro"/>
</dbReference>
<dbReference type="InterPro" id="IPR053716">
    <property type="entry name" value="Flag_assembly_chemotaxis_eff"/>
</dbReference>
<dbReference type="EMBL" id="UOFF01000307">
    <property type="protein sequence ID" value="VAW56954.1"/>
    <property type="molecule type" value="Genomic_DNA"/>
</dbReference>
<keyword evidence="3" id="KW-1003">Cell membrane</keyword>
<evidence type="ECO:0000256" key="8">
    <source>
        <dbReference type="ARBA" id="ARBA00023225"/>
    </source>
</evidence>
<organism evidence="10">
    <name type="scientific">hydrothermal vent metagenome</name>
    <dbReference type="NCBI Taxonomy" id="652676"/>
    <lineage>
        <taxon>unclassified sequences</taxon>
        <taxon>metagenomes</taxon>
        <taxon>ecological metagenomes</taxon>
    </lineage>
</organism>
<dbReference type="AlphaFoldDB" id="A0A3B0XLB7"/>
<evidence type="ECO:0000256" key="6">
    <source>
        <dbReference type="ARBA" id="ARBA00022927"/>
    </source>
</evidence>
<reference evidence="10" key="1">
    <citation type="submission" date="2018-06" db="EMBL/GenBank/DDBJ databases">
        <authorList>
            <person name="Zhirakovskaya E."/>
        </authorList>
    </citation>
    <scope>NUCLEOTIDE SEQUENCE</scope>
</reference>
<dbReference type="PANTHER" id="PTHR38786:SF1">
    <property type="entry name" value="FLAGELLAR FLIJ PROTEIN"/>
    <property type="match status" value="1"/>
</dbReference>
<evidence type="ECO:0000256" key="7">
    <source>
        <dbReference type="ARBA" id="ARBA00023136"/>
    </source>
</evidence>
<keyword evidence="6" id="KW-0653">Protein transport</keyword>
<evidence type="ECO:0000256" key="9">
    <source>
        <dbReference type="SAM" id="Coils"/>
    </source>
</evidence>
<keyword evidence="8" id="KW-1006">Bacterial flagellum protein export</keyword>
<dbReference type="PANTHER" id="PTHR38786">
    <property type="entry name" value="FLAGELLAR FLIJ PROTEIN"/>
    <property type="match status" value="1"/>
</dbReference>
<dbReference type="Pfam" id="PF02050">
    <property type="entry name" value="FliJ"/>
    <property type="match status" value="1"/>
</dbReference>
<comment type="subcellular location">
    <subcellularLocation>
        <location evidence="1">Cell membrane</location>
        <topology evidence="1">Peripheral membrane protein</topology>
        <orientation evidence="1">Cytoplasmic side</orientation>
    </subcellularLocation>
</comment>
<feature type="coiled-coil region" evidence="9">
    <location>
        <begin position="69"/>
        <end position="131"/>
    </location>
</feature>
<dbReference type="GO" id="GO:0044781">
    <property type="term" value="P:bacterial-type flagellum organization"/>
    <property type="evidence" value="ECO:0007669"/>
    <property type="project" value="UniProtKB-KW"/>
</dbReference>